<keyword evidence="10" id="KW-1185">Reference proteome</keyword>
<gene>
    <name evidence="9" type="ORF">INT44_005116</name>
</gene>
<reference evidence="9" key="1">
    <citation type="submission" date="2020-12" db="EMBL/GenBank/DDBJ databases">
        <title>Metabolic potential, ecology and presence of endohyphal bacteria is reflected in genomic diversity of Mucoromycotina.</title>
        <authorList>
            <person name="Muszewska A."/>
            <person name="Okrasinska A."/>
            <person name="Steczkiewicz K."/>
            <person name="Drgas O."/>
            <person name="Orlowska M."/>
            <person name="Perlinska-Lenart U."/>
            <person name="Aleksandrzak-Piekarczyk T."/>
            <person name="Szatraj K."/>
            <person name="Zielenkiewicz U."/>
            <person name="Pilsyk S."/>
            <person name="Malc E."/>
            <person name="Mieczkowski P."/>
            <person name="Kruszewska J.S."/>
            <person name="Biernat P."/>
            <person name="Pawlowska J."/>
        </authorList>
    </citation>
    <scope>NUCLEOTIDE SEQUENCE</scope>
    <source>
        <strain evidence="9">WA0000051536</strain>
    </source>
</reference>
<evidence type="ECO:0000256" key="5">
    <source>
        <dbReference type="PIRNR" id="PIRNR015965"/>
    </source>
</evidence>
<protein>
    <recommendedName>
        <fullName evidence="5">26S proteasome regulatory subunit RPN1</fullName>
    </recommendedName>
</protein>
<feature type="domain" description="RPN1 N-terminal" evidence="7">
    <location>
        <begin position="119"/>
        <end position="413"/>
    </location>
</feature>
<dbReference type="InterPro" id="IPR016024">
    <property type="entry name" value="ARM-type_fold"/>
</dbReference>
<comment type="function">
    <text evidence="4 5">Acts as a regulatory subunit of the 26 proteasome which is involved in the ATP-dependent degradation of ubiquitinated proteins.</text>
</comment>
<dbReference type="GO" id="GO:0008540">
    <property type="term" value="C:proteasome regulatory particle, base subcomplex"/>
    <property type="evidence" value="ECO:0007669"/>
    <property type="project" value="UniProtKB-UniRule"/>
</dbReference>
<dbReference type="GO" id="GO:0005634">
    <property type="term" value="C:nucleus"/>
    <property type="evidence" value="ECO:0007669"/>
    <property type="project" value="TreeGrafter"/>
</dbReference>
<accession>A0A8H7Q7T1</accession>
<evidence type="ECO:0000313" key="9">
    <source>
        <dbReference type="EMBL" id="KAG2187428.1"/>
    </source>
</evidence>
<dbReference type="InterPro" id="IPR011989">
    <property type="entry name" value="ARM-like"/>
</dbReference>
<dbReference type="SUPFAM" id="SSF48371">
    <property type="entry name" value="ARM repeat"/>
    <property type="match status" value="1"/>
</dbReference>
<evidence type="ECO:0000256" key="6">
    <source>
        <dbReference type="SAM" id="MobiDB-lite"/>
    </source>
</evidence>
<dbReference type="Pfam" id="PF01851">
    <property type="entry name" value="PC_rep"/>
    <property type="match status" value="2"/>
</dbReference>
<dbReference type="Pfam" id="PF17781">
    <property type="entry name" value="RPN1_RPN2_N"/>
    <property type="match status" value="1"/>
</dbReference>
<feature type="domain" description="26S proteasome non-ATPase regulatory subunit RPN1 C-terminal" evidence="8">
    <location>
        <begin position="897"/>
        <end position="950"/>
    </location>
</feature>
<dbReference type="EMBL" id="JAEPRA010000003">
    <property type="protein sequence ID" value="KAG2187428.1"/>
    <property type="molecule type" value="Genomic_DNA"/>
</dbReference>
<dbReference type="Proteomes" id="UP000612746">
    <property type="component" value="Unassembled WGS sequence"/>
</dbReference>
<dbReference type="Pfam" id="PF18051">
    <property type="entry name" value="RPN1_C"/>
    <property type="match status" value="1"/>
</dbReference>
<name>A0A8H7Q7T1_9FUNG</name>
<dbReference type="PIRSF" id="PIRSF015965">
    <property type="entry name" value="26S_Psome_Rpn1"/>
    <property type="match status" value="1"/>
</dbReference>
<dbReference type="InterPro" id="IPR016643">
    <property type="entry name" value="26S_Psome_Rpn1"/>
</dbReference>
<dbReference type="FunFam" id="1.25.10.10:FF:000026">
    <property type="entry name" value="26S proteasome non-ATPase regulatory subunit 2"/>
    <property type="match status" value="1"/>
</dbReference>
<keyword evidence="2" id="KW-0677">Repeat</keyword>
<sequence length="955" mass="105881">MVYKSLPRAFNSAELSHDFEQVSERAVTCLRHLSLLSQVARPQFTRANQLTDGLPITLYATALRTMAKEDVKTTAPAKDPELSEKDQAKDTKGAKNKNDKKDKPEDELSEEDLQLKSELEMLVERLKEDNTDLHRPALDSLCTLIRTSTSSMTSVPKPLKFLRPHYHSLEEVHESWPESDNKHFLADILSVLAMTYSDEGKNESLKYRLIGTNEEAGLWGHEYVRHLSTEIGQVYAQRIEQEQSTDDLLKLALEIVPFFLKHNAEADAVDLLLELEAIDQLPQFIDKDTYARVCLYMVSCVPLLVPPDDSAFLRTAHTIYRKLDKFPEALTLAIKLGDREMIDDDFESCTDPLLKKQLAFLLARQQIYIEVEDAGLADCLNNTHLSEHFISLARELDVLEPKTPEDIYKSHLENIRTGYSSGSVDSARQNLASTFVNAFVNGGFGKDKLMTTEDDSNSNASWIYKNKDHGMLSATASLGLIHLWDVENGLTAVDKYLYSNEDNIKAGALLAIGMLNSGVRGDGDYAYALLKDAVDEGNDTCRIASIFGIGLANAGSAREDLAEHLLPIISDTSLSMELSAIAALALGLIFVGSYENDVPSTIIQTMMEREDSQLNDPWARYLSLGLALLYLGKQDAADATVETVKTIEHPIGKQTEVLLEVLAYAGTGNVLKVQTMLHHCNDHINKEKEDDLHQAYAVLGVSLIAMGDDIGTEMSLRTFNHLMHYGEPVIRRAVPLALGLMCTSNPLLPVLDTLSKYSHDNDSDVAISAIFAMGLVGAGTNNARLAQMLRQLASYYHKEPNSLFLVRIAQGLLHMGKGTMTINPYHTDRQLMSPAAVAGLLTSIIAFTDAKTFILGKNHWLLYSIATAMYPRFLITLDENLEPVAATVRVGQAVDVVGQAGRPKTITGFQTHSTPVLLAHSERAELATEKYISLAHVLEGFVILKRNPDYMEEDE</sequence>
<comment type="similarity">
    <text evidence="1 5">Belongs to the proteasome subunit S2 family.</text>
</comment>
<evidence type="ECO:0000256" key="1">
    <source>
        <dbReference type="ARBA" id="ARBA00005460"/>
    </source>
</evidence>
<evidence type="ECO:0000313" key="10">
    <source>
        <dbReference type="Proteomes" id="UP000612746"/>
    </source>
</evidence>
<dbReference type="GO" id="GO:0043161">
    <property type="term" value="P:proteasome-mediated ubiquitin-dependent protein catabolic process"/>
    <property type="evidence" value="ECO:0007669"/>
    <property type="project" value="TreeGrafter"/>
</dbReference>
<keyword evidence="3 5" id="KW-0647">Proteasome</keyword>
<dbReference type="GO" id="GO:0034515">
    <property type="term" value="C:proteasome storage granule"/>
    <property type="evidence" value="ECO:0007669"/>
    <property type="project" value="TreeGrafter"/>
</dbReference>
<evidence type="ECO:0000259" key="7">
    <source>
        <dbReference type="Pfam" id="PF17781"/>
    </source>
</evidence>
<organism evidence="9 10">
    <name type="scientific">Umbelopsis vinacea</name>
    <dbReference type="NCBI Taxonomy" id="44442"/>
    <lineage>
        <taxon>Eukaryota</taxon>
        <taxon>Fungi</taxon>
        <taxon>Fungi incertae sedis</taxon>
        <taxon>Mucoromycota</taxon>
        <taxon>Mucoromycotina</taxon>
        <taxon>Umbelopsidomycetes</taxon>
        <taxon>Umbelopsidales</taxon>
        <taxon>Umbelopsidaceae</taxon>
        <taxon>Umbelopsis</taxon>
    </lineage>
</organism>
<dbReference type="PANTHER" id="PTHR10943:SF1">
    <property type="entry name" value="26S PROTEASOME NON-ATPASE REGULATORY SUBUNIT 2"/>
    <property type="match status" value="1"/>
</dbReference>
<dbReference type="InterPro" id="IPR041433">
    <property type="entry name" value="RPN1_C"/>
</dbReference>
<proteinExistence type="inferred from homology"/>
<dbReference type="OrthoDB" id="10252509at2759"/>
<feature type="compositionally biased region" description="Basic and acidic residues" evidence="6">
    <location>
        <begin position="71"/>
        <end position="106"/>
    </location>
</feature>
<dbReference type="InterPro" id="IPR040892">
    <property type="entry name" value="RPN1_N"/>
</dbReference>
<evidence type="ECO:0000259" key="8">
    <source>
        <dbReference type="Pfam" id="PF18051"/>
    </source>
</evidence>
<feature type="region of interest" description="Disordered" evidence="6">
    <location>
        <begin position="71"/>
        <end position="111"/>
    </location>
</feature>
<comment type="caution">
    <text evidence="9">The sequence shown here is derived from an EMBL/GenBank/DDBJ whole genome shotgun (WGS) entry which is preliminary data.</text>
</comment>
<dbReference type="GO" id="GO:0042176">
    <property type="term" value="P:regulation of protein catabolic process"/>
    <property type="evidence" value="ECO:0007669"/>
    <property type="project" value="InterPro"/>
</dbReference>
<evidence type="ECO:0000256" key="4">
    <source>
        <dbReference type="ARBA" id="ARBA00057191"/>
    </source>
</evidence>
<evidence type="ECO:0000256" key="3">
    <source>
        <dbReference type="ARBA" id="ARBA00022942"/>
    </source>
</evidence>
<dbReference type="GO" id="GO:0030234">
    <property type="term" value="F:enzyme regulator activity"/>
    <property type="evidence" value="ECO:0007669"/>
    <property type="project" value="UniProtKB-UniRule"/>
</dbReference>
<dbReference type="PANTHER" id="PTHR10943">
    <property type="entry name" value="26S PROTEASOME NON-ATPASE REGULATORY SUBUNIT"/>
    <property type="match status" value="1"/>
</dbReference>
<dbReference type="InterPro" id="IPR002015">
    <property type="entry name" value="Proteasome/cyclosome_rpt"/>
</dbReference>
<evidence type="ECO:0000256" key="2">
    <source>
        <dbReference type="ARBA" id="ARBA00022737"/>
    </source>
</evidence>
<dbReference type="Gene3D" id="1.25.10.10">
    <property type="entry name" value="Leucine-rich Repeat Variant"/>
    <property type="match status" value="1"/>
</dbReference>
<dbReference type="AlphaFoldDB" id="A0A8H7Q7T1"/>